<evidence type="ECO:0000313" key="21">
    <source>
        <dbReference type="Proteomes" id="UP000198649"/>
    </source>
</evidence>
<reference evidence="20 21" key="1">
    <citation type="submission" date="2016-10" db="EMBL/GenBank/DDBJ databases">
        <authorList>
            <person name="de Groot N.N."/>
        </authorList>
    </citation>
    <scope>NUCLEOTIDE SEQUENCE [LARGE SCALE GENOMIC DNA]</scope>
    <source>
        <strain evidence="20 21">CGMCC 1.11156</strain>
    </source>
</reference>
<dbReference type="PROSITE" id="PS50109">
    <property type="entry name" value="HIS_KIN"/>
    <property type="match status" value="1"/>
</dbReference>
<dbReference type="InterPro" id="IPR036890">
    <property type="entry name" value="HATPase_C_sf"/>
</dbReference>
<feature type="transmembrane region" description="Helical" evidence="16">
    <location>
        <begin position="206"/>
        <end position="226"/>
    </location>
</feature>
<keyword evidence="12 16" id="KW-1133">Transmembrane helix</keyword>
<dbReference type="STRING" id="1005945.SAMN05216561_11355"/>
<proteinExistence type="predicted"/>
<dbReference type="InterPro" id="IPR000700">
    <property type="entry name" value="PAS-assoc_C"/>
</dbReference>
<evidence type="ECO:0000256" key="12">
    <source>
        <dbReference type="ARBA" id="ARBA00022989"/>
    </source>
</evidence>
<dbReference type="GO" id="GO:0005886">
    <property type="term" value="C:plasma membrane"/>
    <property type="evidence" value="ECO:0007669"/>
    <property type="project" value="UniProtKB-SubCell"/>
</dbReference>
<dbReference type="PANTHER" id="PTHR42878:SF7">
    <property type="entry name" value="SENSOR HISTIDINE KINASE GLRK"/>
    <property type="match status" value="1"/>
</dbReference>
<keyword evidence="14 16" id="KW-0472">Membrane</keyword>
<dbReference type="RefSeq" id="WP_091115123.1">
    <property type="nucleotide sequence ID" value="NZ_BKAF01000016.1"/>
</dbReference>
<comment type="subcellular location">
    <subcellularLocation>
        <location evidence="4">Cell membrane</location>
    </subcellularLocation>
    <subcellularLocation>
        <location evidence="3">Membrane</location>
        <topology evidence="3">Multi-pass membrane protein</topology>
    </subcellularLocation>
</comment>
<dbReference type="InterPro" id="IPR001610">
    <property type="entry name" value="PAC"/>
</dbReference>
<dbReference type="InterPro" id="IPR000014">
    <property type="entry name" value="PAS"/>
</dbReference>
<dbReference type="PROSITE" id="PS50113">
    <property type="entry name" value="PAC"/>
    <property type="match status" value="1"/>
</dbReference>
<dbReference type="InterPro" id="IPR003594">
    <property type="entry name" value="HATPase_dom"/>
</dbReference>
<dbReference type="InterPro" id="IPR035965">
    <property type="entry name" value="PAS-like_dom_sf"/>
</dbReference>
<evidence type="ECO:0000256" key="16">
    <source>
        <dbReference type="SAM" id="Phobius"/>
    </source>
</evidence>
<dbReference type="PANTHER" id="PTHR42878">
    <property type="entry name" value="TWO-COMPONENT HISTIDINE KINASE"/>
    <property type="match status" value="1"/>
</dbReference>
<dbReference type="EC" id="2.7.13.3" evidence="5"/>
<dbReference type="GO" id="GO:0005509">
    <property type="term" value="F:calcium ion binding"/>
    <property type="evidence" value="ECO:0007669"/>
    <property type="project" value="UniProtKB-ARBA"/>
</dbReference>
<dbReference type="SUPFAM" id="SSF47384">
    <property type="entry name" value="Homodimeric domain of signal transducing histidine kinase"/>
    <property type="match status" value="1"/>
</dbReference>
<dbReference type="Pfam" id="PF00512">
    <property type="entry name" value="HisKA"/>
    <property type="match status" value="1"/>
</dbReference>
<dbReference type="Pfam" id="PF02518">
    <property type="entry name" value="HATPase_c"/>
    <property type="match status" value="1"/>
</dbReference>
<dbReference type="CDD" id="cd16922">
    <property type="entry name" value="HATPase_EvgS-ArcB-TorS-like"/>
    <property type="match status" value="1"/>
</dbReference>
<dbReference type="GO" id="GO:0030295">
    <property type="term" value="F:protein kinase activator activity"/>
    <property type="evidence" value="ECO:0007669"/>
    <property type="project" value="TreeGrafter"/>
</dbReference>
<name>A0A1I3L7M9_9ACTN</name>
<evidence type="ECO:0000256" key="14">
    <source>
        <dbReference type="ARBA" id="ARBA00023136"/>
    </source>
</evidence>
<dbReference type="InterPro" id="IPR005467">
    <property type="entry name" value="His_kinase_dom"/>
</dbReference>
<evidence type="ECO:0000256" key="6">
    <source>
        <dbReference type="ARBA" id="ARBA00022553"/>
    </source>
</evidence>
<keyword evidence="13" id="KW-0902">Two-component regulatory system</keyword>
<evidence type="ECO:0000313" key="20">
    <source>
        <dbReference type="EMBL" id="SFI80812.1"/>
    </source>
</evidence>
<keyword evidence="10" id="KW-0418">Kinase</keyword>
<evidence type="ECO:0000256" key="5">
    <source>
        <dbReference type="ARBA" id="ARBA00012438"/>
    </source>
</evidence>
<dbReference type="Pfam" id="PF13426">
    <property type="entry name" value="PAS_9"/>
    <property type="match status" value="1"/>
</dbReference>
<feature type="domain" description="PAC" evidence="19">
    <location>
        <begin position="422"/>
        <end position="473"/>
    </location>
</feature>
<feature type="transmembrane region" description="Helical" evidence="16">
    <location>
        <begin position="238"/>
        <end position="257"/>
    </location>
</feature>
<evidence type="ECO:0000256" key="2">
    <source>
        <dbReference type="ARBA" id="ARBA00001968"/>
    </source>
</evidence>
<evidence type="ECO:0000256" key="1">
    <source>
        <dbReference type="ARBA" id="ARBA00000085"/>
    </source>
</evidence>
<keyword evidence="9" id="KW-0547">Nucleotide-binding</keyword>
<feature type="transmembrane region" description="Helical" evidence="16">
    <location>
        <begin position="74"/>
        <end position="94"/>
    </location>
</feature>
<accession>A0A1I3L7M9</accession>
<feature type="transmembrane region" description="Helical" evidence="16">
    <location>
        <begin position="100"/>
        <end position="123"/>
    </location>
</feature>
<organism evidence="20 21">
    <name type="scientific">Nocardioides psychrotolerans</name>
    <dbReference type="NCBI Taxonomy" id="1005945"/>
    <lineage>
        <taxon>Bacteria</taxon>
        <taxon>Bacillati</taxon>
        <taxon>Actinomycetota</taxon>
        <taxon>Actinomycetes</taxon>
        <taxon>Propionibacteriales</taxon>
        <taxon>Nocardioidaceae</taxon>
        <taxon>Nocardioides</taxon>
    </lineage>
</organism>
<dbReference type="PRINTS" id="PR00344">
    <property type="entry name" value="BCTRLSENSOR"/>
</dbReference>
<dbReference type="PROSITE" id="PS50112">
    <property type="entry name" value="PAS"/>
    <property type="match status" value="1"/>
</dbReference>
<dbReference type="GO" id="GO:0005524">
    <property type="term" value="F:ATP binding"/>
    <property type="evidence" value="ECO:0007669"/>
    <property type="project" value="UniProtKB-KW"/>
</dbReference>
<keyword evidence="8 16" id="KW-0812">Transmembrane</keyword>
<dbReference type="NCBIfam" id="TIGR00229">
    <property type="entry name" value="sensory_box"/>
    <property type="match status" value="1"/>
</dbReference>
<protein>
    <recommendedName>
        <fullName evidence="15">Sensor-like histidine kinase SenX3</fullName>
        <ecNumber evidence="5">2.7.13.3</ecNumber>
    </recommendedName>
</protein>
<dbReference type="SMART" id="SM00091">
    <property type="entry name" value="PAS"/>
    <property type="match status" value="1"/>
</dbReference>
<dbReference type="InterPro" id="IPR036097">
    <property type="entry name" value="HisK_dim/P_sf"/>
</dbReference>
<dbReference type="CDD" id="cd00130">
    <property type="entry name" value="PAS"/>
    <property type="match status" value="1"/>
</dbReference>
<evidence type="ECO:0000256" key="4">
    <source>
        <dbReference type="ARBA" id="ARBA00004236"/>
    </source>
</evidence>
<feature type="transmembrane region" description="Helical" evidence="16">
    <location>
        <begin position="302"/>
        <end position="320"/>
    </location>
</feature>
<keyword evidence="21" id="KW-1185">Reference proteome</keyword>
<keyword evidence="7" id="KW-0808">Transferase</keyword>
<feature type="domain" description="Histidine kinase" evidence="17">
    <location>
        <begin position="477"/>
        <end position="700"/>
    </location>
</feature>
<dbReference type="EMBL" id="FOQG01000013">
    <property type="protein sequence ID" value="SFI80812.1"/>
    <property type="molecule type" value="Genomic_DNA"/>
</dbReference>
<evidence type="ECO:0000256" key="7">
    <source>
        <dbReference type="ARBA" id="ARBA00022679"/>
    </source>
</evidence>
<keyword evidence="11" id="KW-0067">ATP-binding</keyword>
<feature type="domain" description="PAS" evidence="18">
    <location>
        <begin position="344"/>
        <end position="399"/>
    </location>
</feature>
<dbReference type="SUPFAM" id="SSF55874">
    <property type="entry name" value="ATPase domain of HSP90 chaperone/DNA topoisomerase II/histidine kinase"/>
    <property type="match status" value="1"/>
</dbReference>
<evidence type="ECO:0000256" key="10">
    <source>
        <dbReference type="ARBA" id="ARBA00022777"/>
    </source>
</evidence>
<feature type="transmembrane region" description="Helical" evidence="16">
    <location>
        <begin position="170"/>
        <end position="194"/>
    </location>
</feature>
<dbReference type="GO" id="GO:0000156">
    <property type="term" value="F:phosphorelay response regulator activity"/>
    <property type="evidence" value="ECO:0007669"/>
    <property type="project" value="TreeGrafter"/>
</dbReference>
<dbReference type="SUPFAM" id="SSF55785">
    <property type="entry name" value="PYP-like sensor domain (PAS domain)"/>
    <property type="match status" value="1"/>
</dbReference>
<dbReference type="FunFam" id="1.10.287.130:FF:000001">
    <property type="entry name" value="Two-component sensor histidine kinase"/>
    <property type="match status" value="1"/>
</dbReference>
<dbReference type="InterPro" id="IPR004358">
    <property type="entry name" value="Sig_transdc_His_kin-like_C"/>
</dbReference>
<dbReference type="Gene3D" id="3.30.565.10">
    <property type="entry name" value="Histidine kinase-like ATPase, C-terminal domain"/>
    <property type="match status" value="1"/>
</dbReference>
<evidence type="ECO:0000256" key="11">
    <source>
        <dbReference type="ARBA" id="ARBA00022840"/>
    </source>
</evidence>
<evidence type="ECO:0000259" key="19">
    <source>
        <dbReference type="PROSITE" id="PS50113"/>
    </source>
</evidence>
<evidence type="ECO:0000256" key="3">
    <source>
        <dbReference type="ARBA" id="ARBA00004141"/>
    </source>
</evidence>
<feature type="transmembrane region" description="Helical" evidence="16">
    <location>
        <begin position="12"/>
        <end position="32"/>
    </location>
</feature>
<dbReference type="GO" id="GO:0000155">
    <property type="term" value="F:phosphorelay sensor kinase activity"/>
    <property type="evidence" value="ECO:0007669"/>
    <property type="project" value="InterPro"/>
</dbReference>
<sequence length="708" mass="74483">MEKARDLVAQQRAFRFLVPAAAAAVVGFGLLLEVRDPTDLSAGVSGVGLLVAGLFTLVACAARARRTAGRRRRSWLLLTSAAVVAVAGNVWSTAVGADPVAAPSVVGETTIAVALLLSIVGVLTFPTTRRRGVDLVLMSLDGFVAAAAVLVMSSVLVYEELIGSASGSLSAWAVDLVFPVLDVVLATVAVLLVLRGSGADRLPLTLIASGFIMYAVGDLTFAVRAAQETFEFGTVLDLGWITGYVLIGLAACFPSIVQDAPESTHDADTTEAWGTTLVVASFLVAGAVQVAAGDGRLERPQAVLWLVLIVAAGARQALLARDNAQLRRGLERRVAEQTTDLRRLARQTEVLLTSVGDGIYGVDVDGRVTFINPSGAAALGHRADALLGRHAHDHFHAPDLQGLPYPWSGCYVTEAITGIVTNAEEDSYVRADGTRFPVEITASPVVDEGLVQGAVVVFRDVTQRREVDRMKNEFLSVVSHELRTPLTSIRGSLGLLAGGVLGELTPSASSVLTIAVQSSERLTRLIDDVLDLERIESGTRAIEVASIDAGDLVSAAVAQIDGLARSMRIEVEIGSCIGVVRADEDQIIQTLTNLLGNAIKFSDEGGQVLADTAPATGPDAVPGAVVFRVRDEGRGIPADKLEAVFERFEQVDSSDARVKGGTGLGLAISRSIVERHGGRIWAESSLGHGTTLYFSLPRVESPQKESSA</sequence>
<evidence type="ECO:0000256" key="15">
    <source>
        <dbReference type="ARBA" id="ARBA00039401"/>
    </source>
</evidence>
<keyword evidence="6" id="KW-0597">Phosphoprotein</keyword>
<evidence type="ECO:0000256" key="8">
    <source>
        <dbReference type="ARBA" id="ARBA00022692"/>
    </source>
</evidence>
<feature type="transmembrane region" description="Helical" evidence="16">
    <location>
        <begin position="44"/>
        <end position="62"/>
    </location>
</feature>
<dbReference type="InterPro" id="IPR003661">
    <property type="entry name" value="HisK_dim/P_dom"/>
</dbReference>
<feature type="transmembrane region" description="Helical" evidence="16">
    <location>
        <begin position="135"/>
        <end position="158"/>
    </location>
</feature>
<evidence type="ECO:0000256" key="13">
    <source>
        <dbReference type="ARBA" id="ARBA00023012"/>
    </source>
</evidence>
<evidence type="ECO:0000256" key="9">
    <source>
        <dbReference type="ARBA" id="ARBA00022741"/>
    </source>
</evidence>
<dbReference type="CDD" id="cd00082">
    <property type="entry name" value="HisKA"/>
    <property type="match status" value="1"/>
</dbReference>
<comment type="catalytic activity">
    <reaction evidence="1">
        <text>ATP + protein L-histidine = ADP + protein N-phospho-L-histidine.</text>
        <dbReference type="EC" id="2.7.13.3"/>
    </reaction>
</comment>
<dbReference type="AlphaFoldDB" id="A0A1I3L7M9"/>
<dbReference type="GO" id="GO:0007234">
    <property type="term" value="P:osmosensory signaling via phosphorelay pathway"/>
    <property type="evidence" value="ECO:0007669"/>
    <property type="project" value="TreeGrafter"/>
</dbReference>
<comment type="cofactor">
    <cofactor evidence="2">
        <name>a divalent metal cation</name>
        <dbReference type="ChEBI" id="CHEBI:60240"/>
    </cofactor>
</comment>
<dbReference type="Gene3D" id="3.30.450.20">
    <property type="entry name" value="PAS domain"/>
    <property type="match status" value="1"/>
</dbReference>
<dbReference type="SMART" id="SM00086">
    <property type="entry name" value="PAC"/>
    <property type="match status" value="1"/>
</dbReference>
<dbReference type="OrthoDB" id="9813151at2"/>
<evidence type="ECO:0000259" key="18">
    <source>
        <dbReference type="PROSITE" id="PS50112"/>
    </source>
</evidence>
<dbReference type="Proteomes" id="UP000198649">
    <property type="component" value="Unassembled WGS sequence"/>
</dbReference>
<dbReference type="Gene3D" id="1.10.287.130">
    <property type="match status" value="1"/>
</dbReference>
<dbReference type="SMART" id="SM00388">
    <property type="entry name" value="HisKA"/>
    <property type="match status" value="1"/>
</dbReference>
<dbReference type="FunFam" id="3.30.565.10:FF:000006">
    <property type="entry name" value="Sensor histidine kinase WalK"/>
    <property type="match status" value="1"/>
</dbReference>
<dbReference type="SMART" id="SM00387">
    <property type="entry name" value="HATPase_c"/>
    <property type="match status" value="1"/>
</dbReference>
<evidence type="ECO:0000259" key="17">
    <source>
        <dbReference type="PROSITE" id="PS50109"/>
    </source>
</evidence>
<feature type="transmembrane region" description="Helical" evidence="16">
    <location>
        <begin position="269"/>
        <end position="290"/>
    </location>
</feature>
<gene>
    <name evidence="20" type="ORF">SAMN05216561_11355</name>
</gene>
<dbReference type="InterPro" id="IPR050351">
    <property type="entry name" value="BphY/WalK/GraS-like"/>
</dbReference>